<dbReference type="Proteomes" id="UP000251558">
    <property type="component" value="Unassembled WGS sequence"/>
</dbReference>
<protein>
    <recommendedName>
        <fullName evidence="5">Type III secretion protein</fullName>
    </recommendedName>
</protein>
<dbReference type="EMBL" id="QMBP01000004">
    <property type="protein sequence ID" value="RAZ90910.1"/>
    <property type="molecule type" value="Genomic_DNA"/>
</dbReference>
<evidence type="ECO:0000256" key="1">
    <source>
        <dbReference type="SAM" id="Coils"/>
    </source>
</evidence>
<accession>A0A330HT13</accession>
<evidence type="ECO:0000313" key="4">
    <source>
        <dbReference type="Proteomes" id="UP000251558"/>
    </source>
</evidence>
<reference evidence="3 4" key="1">
    <citation type="submission" date="2018-07" db="EMBL/GenBank/DDBJ databases">
        <title>Diversity of Mesorhizobium strains in Brazil.</title>
        <authorList>
            <person name="Helene L.C.F."/>
            <person name="Dall'Agnol R."/>
            <person name="Delamuta J.R.M."/>
            <person name="Hungria M."/>
        </authorList>
    </citation>
    <scope>NUCLEOTIDE SEQUENCE [LARGE SCALE GENOMIC DNA]</scope>
    <source>
        <strain evidence="3 4">AC99b</strain>
    </source>
</reference>
<evidence type="ECO:0000256" key="2">
    <source>
        <dbReference type="SAM" id="MobiDB-lite"/>
    </source>
</evidence>
<keyword evidence="4" id="KW-1185">Reference proteome</keyword>
<dbReference type="Gene3D" id="1.10.287.1700">
    <property type="match status" value="1"/>
</dbReference>
<dbReference type="InterPro" id="IPR009929">
    <property type="entry name" value="T3SS_YscO"/>
</dbReference>
<feature type="coiled-coil region" evidence="1">
    <location>
        <begin position="60"/>
        <end position="87"/>
    </location>
</feature>
<name>A0A330HT13_9HYPH</name>
<evidence type="ECO:0000313" key="3">
    <source>
        <dbReference type="EMBL" id="RAZ90910.1"/>
    </source>
</evidence>
<feature type="region of interest" description="Disordered" evidence="2">
    <location>
        <begin position="1"/>
        <end position="30"/>
    </location>
</feature>
<keyword evidence="1" id="KW-0175">Coiled coil</keyword>
<evidence type="ECO:0008006" key="5">
    <source>
        <dbReference type="Google" id="ProtNLM"/>
    </source>
</evidence>
<feature type="region of interest" description="Disordered" evidence="2">
    <location>
        <begin position="139"/>
        <end position="190"/>
    </location>
</feature>
<dbReference type="InterPro" id="IPR053716">
    <property type="entry name" value="Flag_assembly_chemotaxis_eff"/>
</dbReference>
<sequence>MPSTPSCVSRPQHAKPSTGHANACGRSSMKERDMIARLRDLRSCREERAQEEVIRRRAAANQAAREVQEAADAVTEHLQRMANAEDAAFGALVGQPVNAASLHRVQGRFEVAARKTGQLRKGEKMAGVAEQRRKVELSEARNDHRASMKAVTKLNRLSEQLARRNARRRQALAELSEEEERGQPRLSTER</sequence>
<dbReference type="Pfam" id="PF07321">
    <property type="entry name" value="YscO"/>
    <property type="match status" value="1"/>
</dbReference>
<organism evidence="3 4">
    <name type="scientific">Mesorhizobium hawassense</name>
    <dbReference type="NCBI Taxonomy" id="1209954"/>
    <lineage>
        <taxon>Bacteria</taxon>
        <taxon>Pseudomonadati</taxon>
        <taxon>Pseudomonadota</taxon>
        <taxon>Alphaproteobacteria</taxon>
        <taxon>Hyphomicrobiales</taxon>
        <taxon>Phyllobacteriaceae</taxon>
        <taxon>Mesorhizobium</taxon>
    </lineage>
</organism>
<feature type="compositionally biased region" description="Basic and acidic residues" evidence="2">
    <location>
        <begin position="181"/>
        <end position="190"/>
    </location>
</feature>
<proteinExistence type="predicted"/>
<gene>
    <name evidence="3" type="ORF">DPM33_11495</name>
</gene>
<comment type="caution">
    <text evidence="3">The sequence shown here is derived from an EMBL/GenBank/DDBJ whole genome shotgun (WGS) entry which is preliminary data.</text>
</comment>
<dbReference type="AlphaFoldDB" id="A0A330HT13"/>